<dbReference type="EMBL" id="MEWS01000008">
    <property type="protein sequence ID" value="OGC82746.1"/>
    <property type="molecule type" value="Genomic_DNA"/>
</dbReference>
<protein>
    <recommendedName>
        <fullName evidence="6 7">Small ribosomal subunit protein bS6</fullName>
    </recommendedName>
</protein>
<evidence type="ECO:0000313" key="10">
    <source>
        <dbReference type="Proteomes" id="UP000177521"/>
    </source>
</evidence>
<dbReference type="GO" id="GO:0070181">
    <property type="term" value="F:small ribosomal subunit rRNA binding"/>
    <property type="evidence" value="ECO:0007669"/>
    <property type="project" value="TreeGrafter"/>
</dbReference>
<dbReference type="NCBIfam" id="TIGR00166">
    <property type="entry name" value="S6"/>
    <property type="match status" value="1"/>
</dbReference>
<dbReference type="SUPFAM" id="SSF54995">
    <property type="entry name" value="Ribosomal protein S6"/>
    <property type="match status" value="1"/>
</dbReference>
<comment type="function">
    <text evidence="7">Binds together with bS18 to 16S ribosomal RNA.</text>
</comment>
<evidence type="ECO:0000256" key="1">
    <source>
        <dbReference type="ARBA" id="ARBA00009512"/>
    </source>
</evidence>
<dbReference type="InterPro" id="IPR014717">
    <property type="entry name" value="Transl_elong_EF1B/ribsomal_bS6"/>
</dbReference>
<dbReference type="InterPro" id="IPR000529">
    <property type="entry name" value="Ribosomal_bS6"/>
</dbReference>
<dbReference type="InterPro" id="IPR035980">
    <property type="entry name" value="Ribosomal_bS6_sf"/>
</dbReference>
<feature type="region of interest" description="Disordered" evidence="8">
    <location>
        <begin position="145"/>
        <end position="255"/>
    </location>
</feature>
<name>A0A1F4XM70_9BACT</name>
<dbReference type="InterPro" id="IPR020814">
    <property type="entry name" value="Ribosomal_S6_plastid/chlpt"/>
</dbReference>
<evidence type="ECO:0000256" key="7">
    <source>
        <dbReference type="HAMAP-Rule" id="MF_00360"/>
    </source>
</evidence>
<dbReference type="CDD" id="cd00473">
    <property type="entry name" value="bS6"/>
    <property type="match status" value="1"/>
</dbReference>
<evidence type="ECO:0000256" key="8">
    <source>
        <dbReference type="SAM" id="MobiDB-lite"/>
    </source>
</evidence>
<evidence type="ECO:0000256" key="6">
    <source>
        <dbReference type="ARBA" id="ARBA00035294"/>
    </source>
</evidence>
<evidence type="ECO:0000256" key="4">
    <source>
        <dbReference type="ARBA" id="ARBA00022980"/>
    </source>
</evidence>
<dbReference type="Pfam" id="PF01250">
    <property type="entry name" value="Ribosomal_S6"/>
    <property type="match status" value="1"/>
</dbReference>
<dbReference type="PANTHER" id="PTHR21011">
    <property type="entry name" value="MITOCHONDRIAL 28S RIBOSOMAL PROTEIN S6"/>
    <property type="match status" value="1"/>
</dbReference>
<feature type="compositionally biased region" description="Basic and acidic residues" evidence="8">
    <location>
        <begin position="145"/>
        <end position="157"/>
    </location>
</feature>
<dbReference type="AlphaFoldDB" id="A0A1F4XM70"/>
<feature type="compositionally biased region" description="Basic and acidic residues" evidence="8">
    <location>
        <begin position="172"/>
        <end position="195"/>
    </location>
</feature>
<dbReference type="GO" id="GO:0005840">
    <property type="term" value="C:ribosome"/>
    <property type="evidence" value="ECO:0007669"/>
    <property type="project" value="UniProtKB-KW"/>
</dbReference>
<dbReference type="InterPro" id="IPR020815">
    <property type="entry name" value="Ribosomal_bS6_CS"/>
</dbReference>
<keyword evidence="5 7" id="KW-0687">Ribonucleoprotein</keyword>
<evidence type="ECO:0000256" key="3">
    <source>
        <dbReference type="ARBA" id="ARBA00022884"/>
    </source>
</evidence>
<dbReference type="GO" id="GO:1990904">
    <property type="term" value="C:ribonucleoprotein complex"/>
    <property type="evidence" value="ECO:0007669"/>
    <property type="project" value="UniProtKB-KW"/>
</dbReference>
<keyword evidence="3 7" id="KW-0694">RNA-binding</keyword>
<dbReference type="GO" id="GO:0005737">
    <property type="term" value="C:cytoplasm"/>
    <property type="evidence" value="ECO:0007669"/>
    <property type="project" value="UniProtKB-ARBA"/>
</dbReference>
<evidence type="ECO:0000256" key="5">
    <source>
        <dbReference type="ARBA" id="ARBA00023274"/>
    </source>
</evidence>
<dbReference type="PANTHER" id="PTHR21011:SF1">
    <property type="entry name" value="SMALL RIBOSOMAL SUBUNIT PROTEIN BS6M"/>
    <property type="match status" value="1"/>
</dbReference>
<feature type="compositionally biased region" description="Low complexity" evidence="8">
    <location>
        <begin position="198"/>
        <end position="207"/>
    </location>
</feature>
<reference evidence="9 10" key="1">
    <citation type="journal article" date="2016" name="Nat. Commun.">
        <title>Thousands of microbial genomes shed light on interconnected biogeochemical processes in an aquifer system.</title>
        <authorList>
            <person name="Anantharaman K."/>
            <person name="Brown C.T."/>
            <person name="Hug L.A."/>
            <person name="Sharon I."/>
            <person name="Castelle C.J."/>
            <person name="Probst A.J."/>
            <person name="Thomas B.C."/>
            <person name="Singh A."/>
            <person name="Wilkins M.J."/>
            <person name="Karaoz U."/>
            <person name="Brodie E.L."/>
            <person name="Williams K.H."/>
            <person name="Hubbard S.S."/>
            <person name="Banfield J.F."/>
        </authorList>
    </citation>
    <scope>NUCLEOTIDE SEQUENCE [LARGE SCALE GENOMIC DNA]</scope>
</reference>
<sequence>MAKAAQTVTATVEQEEAEVTDTRRHYELLLILSPQLGDQEKQAVFKEWQKIVATEGGELTAEEVIGMRELAYPIRHFDFAYYCLFHFLIDPSAQKAIKKQLIVDTRLLRFMLVEIPAHYKLEIFDKDIVYGGKKVDTSAVAQALAKERKPVSKKTEQASKQATEPAATKPAAKPEPKAEPKTEPKTEPKAAKPELDAAVEAIVTAVEAEPEAETKTKATKPSVSKDALIKEEHEGAATEDQRMADLDEKLKELLG</sequence>
<comment type="similarity">
    <text evidence="1 7">Belongs to the bacterial ribosomal protein bS6 family.</text>
</comment>
<dbReference type="Proteomes" id="UP000177521">
    <property type="component" value="Unassembled WGS sequence"/>
</dbReference>
<feature type="compositionally biased region" description="Basic and acidic residues" evidence="8">
    <location>
        <begin position="227"/>
        <end position="255"/>
    </location>
</feature>
<keyword evidence="2 7" id="KW-0699">rRNA-binding</keyword>
<dbReference type="GO" id="GO:0006412">
    <property type="term" value="P:translation"/>
    <property type="evidence" value="ECO:0007669"/>
    <property type="project" value="UniProtKB-UniRule"/>
</dbReference>
<evidence type="ECO:0000313" key="9">
    <source>
        <dbReference type="EMBL" id="OGC82746.1"/>
    </source>
</evidence>
<dbReference type="Gene3D" id="3.30.70.60">
    <property type="match status" value="1"/>
</dbReference>
<gene>
    <name evidence="7" type="primary">rpsF</name>
    <name evidence="9" type="ORF">A2788_02480</name>
</gene>
<dbReference type="PROSITE" id="PS01048">
    <property type="entry name" value="RIBOSOMAL_S6"/>
    <property type="match status" value="1"/>
</dbReference>
<evidence type="ECO:0000256" key="2">
    <source>
        <dbReference type="ARBA" id="ARBA00022730"/>
    </source>
</evidence>
<dbReference type="GO" id="GO:0003735">
    <property type="term" value="F:structural constituent of ribosome"/>
    <property type="evidence" value="ECO:0007669"/>
    <property type="project" value="InterPro"/>
</dbReference>
<accession>A0A1F4XM70</accession>
<comment type="caution">
    <text evidence="9">The sequence shown here is derived from an EMBL/GenBank/DDBJ whole genome shotgun (WGS) entry which is preliminary data.</text>
</comment>
<keyword evidence="4 7" id="KW-0689">Ribosomal protein</keyword>
<proteinExistence type="inferred from homology"/>
<organism evidence="9 10">
    <name type="scientific">Candidatus Abawacabacteria bacterium RIFCSPHIGHO2_01_FULL_46_8</name>
    <dbReference type="NCBI Taxonomy" id="1817815"/>
    <lineage>
        <taxon>Bacteria</taxon>
        <taxon>Candidatus Abawacaibacteriota</taxon>
    </lineage>
</organism>
<feature type="compositionally biased region" description="Low complexity" evidence="8">
    <location>
        <begin position="162"/>
        <end position="171"/>
    </location>
</feature>
<dbReference type="HAMAP" id="MF_00360">
    <property type="entry name" value="Ribosomal_bS6"/>
    <property type="match status" value="1"/>
</dbReference>